<dbReference type="PANTHER" id="PTHR30483:SF6">
    <property type="entry name" value="PERIPLASMIC BINDING PROTEIN OF ABC TRANSPORTER FOR NATURAL AMINO ACIDS"/>
    <property type="match status" value="1"/>
</dbReference>
<dbReference type="InterPro" id="IPR051010">
    <property type="entry name" value="BCAA_transport"/>
</dbReference>
<accession>A0A6I6F1F6</accession>
<feature type="domain" description="Leucine-binding protein" evidence="4">
    <location>
        <begin position="47"/>
        <end position="388"/>
    </location>
</feature>
<organism evidence="5 6">
    <name type="scientific">Clostridium bovifaecis</name>
    <dbReference type="NCBI Taxonomy" id="2184719"/>
    <lineage>
        <taxon>Bacteria</taxon>
        <taxon>Bacillati</taxon>
        <taxon>Bacillota</taxon>
        <taxon>Clostridia</taxon>
        <taxon>Eubacteriales</taxon>
        <taxon>Clostridiaceae</taxon>
        <taxon>Clostridium</taxon>
    </lineage>
</organism>
<dbReference type="SUPFAM" id="SSF53822">
    <property type="entry name" value="Periplasmic binding protein-like I"/>
    <property type="match status" value="1"/>
</dbReference>
<protein>
    <submittedName>
        <fullName evidence="5">ABC transporter substrate-binding protein</fullName>
    </submittedName>
</protein>
<sequence length="416" mass="44907">MKRISKLTALIVSSMMVLSLAGCGSKNDATKATSGTDSSKTTDSKETVKVGVLTSKSGVMETWGTDEIEGIELGIEYATKGTNEVNGKKIELIIEDDTSNSGVAVQKAVKLIEQDKVNVLTGGVISGNALAVMEKAAAAKVPYLIESAAADAITGKNFNEYTFRVGRSFRQVTMAGGAYLNKIGKTFYVLAPDNVAGKDFVNAWKTDIELGGGKVIGEAYAPVDSTDFTSYLTKIKDAKPDVLVLVIVGDSFTSKLPQQIQELGVNKEIKLAADLADIPFLKAVGKAGEGMMGPIIYYNSIFDNAENKWFVEKYRAKYNEDPDLFASAGFTGGIALVEGLKKSTSLKGEDLVKAFEGLKFKSVKGEYYIRPEDHQAMQPIPVVELRKKDKDYVEPQLLELVPMEKLEPPIAAPGRK</sequence>
<dbReference type="InterPro" id="IPR028081">
    <property type="entry name" value="Leu-bd"/>
</dbReference>
<evidence type="ECO:0000256" key="1">
    <source>
        <dbReference type="ARBA" id="ARBA00010062"/>
    </source>
</evidence>
<evidence type="ECO:0000256" key="3">
    <source>
        <dbReference type="SAM" id="SignalP"/>
    </source>
</evidence>
<dbReference type="PANTHER" id="PTHR30483">
    <property type="entry name" value="LEUCINE-SPECIFIC-BINDING PROTEIN"/>
    <property type="match status" value="1"/>
</dbReference>
<dbReference type="Pfam" id="PF13458">
    <property type="entry name" value="Peripla_BP_6"/>
    <property type="match status" value="1"/>
</dbReference>
<proteinExistence type="inferred from homology"/>
<keyword evidence="2 3" id="KW-0732">Signal</keyword>
<dbReference type="AlphaFoldDB" id="A0A6I6F1F6"/>
<comment type="similarity">
    <text evidence="1">Belongs to the leucine-binding protein family.</text>
</comment>
<evidence type="ECO:0000313" key="5">
    <source>
        <dbReference type="EMBL" id="QGU96361.1"/>
    </source>
</evidence>
<evidence type="ECO:0000259" key="4">
    <source>
        <dbReference type="Pfam" id="PF13458"/>
    </source>
</evidence>
<name>A0A6I6F1F6_9CLOT</name>
<reference evidence="5 6" key="1">
    <citation type="submission" date="2019-12" db="EMBL/GenBank/DDBJ databases">
        <title>Genome sequenceing of Clostridium bovifaecis.</title>
        <authorList>
            <person name="Yao Y."/>
        </authorList>
    </citation>
    <scope>NUCLEOTIDE SEQUENCE [LARGE SCALE GENOMIC DNA]</scope>
    <source>
        <strain evidence="5 6">BXX</strain>
    </source>
</reference>
<dbReference type="Gene3D" id="3.40.50.2300">
    <property type="match status" value="2"/>
</dbReference>
<gene>
    <name evidence="5" type="ORF">GOM49_15795</name>
</gene>
<dbReference type="InterPro" id="IPR028082">
    <property type="entry name" value="Peripla_BP_I"/>
</dbReference>
<feature type="signal peptide" evidence="3">
    <location>
        <begin position="1"/>
        <end position="21"/>
    </location>
</feature>
<dbReference type="CDD" id="cd06328">
    <property type="entry name" value="PBP1_SBP-like"/>
    <property type="match status" value="1"/>
</dbReference>
<dbReference type="Proteomes" id="UP000422764">
    <property type="component" value="Chromosome"/>
</dbReference>
<keyword evidence="6" id="KW-1185">Reference proteome</keyword>
<dbReference type="PROSITE" id="PS51257">
    <property type="entry name" value="PROKAR_LIPOPROTEIN"/>
    <property type="match status" value="1"/>
</dbReference>
<dbReference type="EMBL" id="CP046522">
    <property type="protein sequence ID" value="QGU96361.1"/>
    <property type="molecule type" value="Genomic_DNA"/>
</dbReference>
<evidence type="ECO:0000313" key="6">
    <source>
        <dbReference type="Proteomes" id="UP000422764"/>
    </source>
</evidence>
<feature type="chain" id="PRO_5038796278" evidence="3">
    <location>
        <begin position="22"/>
        <end position="416"/>
    </location>
</feature>
<evidence type="ECO:0000256" key="2">
    <source>
        <dbReference type="ARBA" id="ARBA00022729"/>
    </source>
</evidence>